<keyword evidence="2" id="KW-1185">Reference proteome</keyword>
<protein>
    <submittedName>
        <fullName evidence="1">Uncharacterized protein</fullName>
    </submittedName>
</protein>
<name>A0A561PL69_9BACT</name>
<comment type="caution">
    <text evidence="1">The sequence shown here is derived from an EMBL/GenBank/DDBJ whole genome shotgun (WGS) entry which is preliminary data.</text>
</comment>
<dbReference type="InterPro" id="IPR046558">
    <property type="entry name" value="DUF6712"/>
</dbReference>
<evidence type="ECO:0000313" key="1">
    <source>
        <dbReference type="EMBL" id="TWF38857.1"/>
    </source>
</evidence>
<organism evidence="1 2">
    <name type="scientific">Chitinophaga polysaccharea</name>
    <dbReference type="NCBI Taxonomy" id="1293035"/>
    <lineage>
        <taxon>Bacteria</taxon>
        <taxon>Pseudomonadati</taxon>
        <taxon>Bacteroidota</taxon>
        <taxon>Chitinophagia</taxon>
        <taxon>Chitinophagales</taxon>
        <taxon>Chitinophagaceae</taxon>
        <taxon>Chitinophaga</taxon>
    </lineage>
</organism>
<dbReference type="EMBL" id="VIWO01000006">
    <property type="protein sequence ID" value="TWF38857.1"/>
    <property type="molecule type" value="Genomic_DNA"/>
</dbReference>
<dbReference type="AlphaFoldDB" id="A0A561PL69"/>
<proteinExistence type="predicted"/>
<sequence>MSKNILFISEQKLKDTSFLSDNVDPKHLLPTVKAVQDMYILPLLGTGLYNKLQELVSTAPVPVGVYKTLLDDYLTDVLVWYVLANMPMVLQYKLLNKGVMLRNGEYMQTSTFQEVQSMKDDCLVKAKFYAQRAIEYLCAHNTDYPEYINPGSTSDTVHPDTTQYDCGIYLGNHIVDSRSAEEKYQGNNYRKPY</sequence>
<accession>A0A561PL69</accession>
<dbReference type="Proteomes" id="UP000320811">
    <property type="component" value="Unassembled WGS sequence"/>
</dbReference>
<reference evidence="1 2" key="1">
    <citation type="submission" date="2019-06" db="EMBL/GenBank/DDBJ databases">
        <title>Sorghum-associated microbial communities from plants grown in Nebraska, USA.</title>
        <authorList>
            <person name="Schachtman D."/>
        </authorList>
    </citation>
    <scope>NUCLEOTIDE SEQUENCE [LARGE SCALE GENOMIC DNA]</scope>
    <source>
        <strain evidence="1 2">1209</strain>
    </source>
</reference>
<dbReference type="Pfam" id="PF20459">
    <property type="entry name" value="DUF6712"/>
    <property type="match status" value="1"/>
</dbReference>
<evidence type="ECO:0000313" key="2">
    <source>
        <dbReference type="Proteomes" id="UP000320811"/>
    </source>
</evidence>
<gene>
    <name evidence="1" type="ORF">FHW36_10680</name>
</gene>